<dbReference type="EMBL" id="MT144450">
    <property type="protein sequence ID" value="QJA53778.1"/>
    <property type="molecule type" value="Genomic_DNA"/>
</dbReference>
<dbReference type="Pfam" id="PF11351">
    <property type="entry name" value="GTA_holin_3TM"/>
    <property type="match status" value="1"/>
</dbReference>
<organism evidence="1">
    <name type="scientific">viral metagenome</name>
    <dbReference type="NCBI Taxonomy" id="1070528"/>
    <lineage>
        <taxon>unclassified sequences</taxon>
        <taxon>metagenomes</taxon>
        <taxon>organismal metagenomes</taxon>
    </lineage>
</organism>
<reference evidence="1" key="1">
    <citation type="submission" date="2020-03" db="EMBL/GenBank/DDBJ databases">
        <title>The deep terrestrial virosphere.</title>
        <authorList>
            <person name="Holmfeldt K."/>
            <person name="Nilsson E."/>
            <person name="Simone D."/>
            <person name="Lopez-Fernandez M."/>
            <person name="Wu X."/>
            <person name="de Brujin I."/>
            <person name="Lundin D."/>
            <person name="Andersson A."/>
            <person name="Bertilsson S."/>
            <person name="Dopson M."/>
        </authorList>
    </citation>
    <scope>NUCLEOTIDE SEQUENCE</scope>
    <source>
        <strain evidence="1">TM448A04026</strain>
    </source>
</reference>
<name>A0A6H2A1Y5_9ZZZZ</name>
<dbReference type="InterPro" id="IPR021497">
    <property type="entry name" value="GTA_holin_3TM"/>
</dbReference>
<gene>
    <name evidence="1" type="ORF">TM448A04026_0006</name>
</gene>
<sequence>MGLLGDVFSGAASGSIKGILGGIGELAIGIRSAITGEMSPEKKADLLDKAAQLESLAQQGQVQINVAEASHPKVFVSGWRPYIGWICGTAIGAYFIPQYLLASVLWLKLCWTAQSLVAYPIAEPKGLMELTLGMLGLAGLRTVEKLAGNARS</sequence>
<proteinExistence type="predicted"/>
<protein>
    <submittedName>
        <fullName evidence="1">Putative holin</fullName>
    </submittedName>
</protein>
<dbReference type="AlphaFoldDB" id="A0A6H2A1Y5"/>
<evidence type="ECO:0000313" key="1">
    <source>
        <dbReference type="EMBL" id="QJA53778.1"/>
    </source>
</evidence>
<accession>A0A6H2A1Y5</accession>